<organism evidence="1 2">
    <name type="scientific">Mesorhizobium phage vB_MloP_Lo5R7ANS</name>
    <dbReference type="NCBI Taxonomy" id="1527771"/>
    <lineage>
        <taxon>Viruses</taxon>
        <taxon>Duplodnaviria</taxon>
        <taxon>Heunggongvirae</taxon>
        <taxon>Uroviricota</taxon>
        <taxon>Caudoviricetes</taxon>
        <taxon>Autographivirales</taxon>
        <taxon>Pairvirus</taxon>
        <taxon>Pairvirus Lo5R7ANS</taxon>
    </lineage>
</organism>
<dbReference type="OrthoDB" id="38540at10239"/>
<dbReference type="RefSeq" id="YP_009100084.1">
    <property type="nucleotide sequence ID" value="NC_025431.1"/>
</dbReference>
<accession>A0A076YL53</accession>
<keyword evidence="2" id="KW-1185">Reference proteome</keyword>
<proteinExistence type="predicted"/>
<evidence type="ECO:0000313" key="1">
    <source>
        <dbReference type="EMBL" id="AIK68507.1"/>
    </source>
</evidence>
<protein>
    <submittedName>
        <fullName evidence="1">Uncharacterized protein</fullName>
    </submittedName>
</protein>
<dbReference type="GeneID" id="22109844"/>
<evidence type="ECO:0000313" key="2">
    <source>
        <dbReference type="Proteomes" id="UP000201609"/>
    </source>
</evidence>
<dbReference type="Proteomes" id="UP000201609">
    <property type="component" value="Segment"/>
</dbReference>
<name>A0A076YL53_9CAUD</name>
<dbReference type="KEGG" id="vg:22109844"/>
<gene>
    <name evidence="1" type="ORF">Lo5R7ANS_37</name>
</gene>
<sequence>MDAVNCPQCDAVPHERCRFKGLNPPCGKPKQEAPVKSDGGSSSYYLIPEDAKELMDLIEHKNMGFSIGNIFKACYRLGSKDGTSRAYDLRKIIYFAQRELDRLG</sequence>
<dbReference type="EMBL" id="KM199771">
    <property type="protein sequence ID" value="AIK68507.1"/>
    <property type="molecule type" value="Genomic_DNA"/>
</dbReference>
<reference evidence="1 2" key="1">
    <citation type="submission" date="2014-07" db="EMBL/GenBank/DDBJ databases">
        <title>Genomic characterization of two T7-like Mesorhizobium loti phages vB_MloP_Lo5R7ANS and vB_MloP_Cp1R7ANS-C2.</title>
        <authorList>
            <person name="Halmillawewa A.P."/>
            <person name="Perry B."/>
            <person name="Gavard R."/>
            <person name="Yost C.K."/>
            <person name="Hynes M.F."/>
        </authorList>
    </citation>
    <scope>NUCLEOTIDE SEQUENCE [LARGE SCALE GENOMIC DNA]</scope>
</reference>